<keyword evidence="2" id="KW-1185">Reference proteome</keyword>
<accession>A0AA39FWM4</accession>
<reference evidence="1" key="1">
    <citation type="journal article" date="2023" name="bioRxiv">
        <title>Scaffold-level genome assemblies of two parasitoid biocontrol wasps reveal the parthenogenesis mechanism and an associated novel virus.</title>
        <authorList>
            <person name="Inwood S."/>
            <person name="Skelly J."/>
            <person name="Guhlin J."/>
            <person name="Harrop T."/>
            <person name="Goldson S."/>
            <person name="Dearden P."/>
        </authorList>
    </citation>
    <scope>NUCLEOTIDE SEQUENCE</scope>
    <source>
        <strain evidence="1">Irish</strain>
        <tissue evidence="1">Whole body</tissue>
    </source>
</reference>
<sequence length="164" mass="17470">MVEFAHCILAVDMRAVAVVYAGSLNLQAHAFPMSVNLSSTFEGVVKRFLITSRTSSHLSLRLFAALDDGCDIRRGVNGSDVTECGVVGSDITECGVAGSDITECGVAGDAFKQLSPLHCEHAAVQNKPLFRHPQAFPHPFLQLQNKIFNELSGAGNCCIMTGSS</sequence>
<protein>
    <submittedName>
        <fullName evidence="1">Uncharacterized protein</fullName>
    </submittedName>
</protein>
<comment type="caution">
    <text evidence="1">The sequence shown here is derived from an EMBL/GenBank/DDBJ whole genome shotgun (WGS) entry which is preliminary data.</text>
</comment>
<dbReference type="EMBL" id="JAQQBS010000001">
    <property type="protein sequence ID" value="KAK0176896.1"/>
    <property type="molecule type" value="Genomic_DNA"/>
</dbReference>
<name>A0AA39FWM4_9HYME</name>
<proteinExistence type="predicted"/>
<evidence type="ECO:0000313" key="2">
    <source>
        <dbReference type="Proteomes" id="UP001168990"/>
    </source>
</evidence>
<reference evidence="1" key="2">
    <citation type="submission" date="2023-03" db="EMBL/GenBank/DDBJ databases">
        <authorList>
            <person name="Inwood S.N."/>
            <person name="Skelly J.G."/>
            <person name="Guhlin J."/>
            <person name="Harrop T.W.R."/>
            <person name="Goldson S.G."/>
            <person name="Dearden P.K."/>
        </authorList>
    </citation>
    <scope>NUCLEOTIDE SEQUENCE</scope>
    <source>
        <strain evidence="1">Irish</strain>
        <tissue evidence="1">Whole body</tissue>
    </source>
</reference>
<evidence type="ECO:0000313" key="1">
    <source>
        <dbReference type="EMBL" id="KAK0176896.1"/>
    </source>
</evidence>
<gene>
    <name evidence="1" type="ORF">PV328_000994</name>
</gene>
<organism evidence="1 2">
    <name type="scientific">Microctonus aethiopoides</name>
    <dbReference type="NCBI Taxonomy" id="144406"/>
    <lineage>
        <taxon>Eukaryota</taxon>
        <taxon>Metazoa</taxon>
        <taxon>Ecdysozoa</taxon>
        <taxon>Arthropoda</taxon>
        <taxon>Hexapoda</taxon>
        <taxon>Insecta</taxon>
        <taxon>Pterygota</taxon>
        <taxon>Neoptera</taxon>
        <taxon>Endopterygota</taxon>
        <taxon>Hymenoptera</taxon>
        <taxon>Apocrita</taxon>
        <taxon>Ichneumonoidea</taxon>
        <taxon>Braconidae</taxon>
        <taxon>Euphorinae</taxon>
        <taxon>Microctonus</taxon>
    </lineage>
</organism>
<dbReference type="AlphaFoldDB" id="A0AA39FWM4"/>
<dbReference type="Proteomes" id="UP001168990">
    <property type="component" value="Unassembled WGS sequence"/>
</dbReference>